<evidence type="ECO:0000313" key="2">
    <source>
        <dbReference type="Proteomes" id="UP001186944"/>
    </source>
</evidence>
<dbReference type="AlphaFoldDB" id="A0AA89BNT2"/>
<protein>
    <submittedName>
        <fullName evidence="1">Uncharacterized protein</fullName>
    </submittedName>
</protein>
<organism evidence="1 2">
    <name type="scientific">Pinctada imbricata</name>
    <name type="common">Atlantic pearl-oyster</name>
    <name type="synonym">Pinctada martensii</name>
    <dbReference type="NCBI Taxonomy" id="66713"/>
    <lineage>
        <taxon>Eukaryota</taxon>
        <taxon>Metazoa</taxon>
        <taxon>Spiralia</taxon>
        <taxon>Lophotrochozoa</taxon>
        <taxon>Mollusca</taxon>
        <taxon>Bivalvia</taxon>
        <taxon>Autobranchia</taxon>
        <taxon>Pteriomorphia</taxon>
        <taxon>Pterioida</taxon>
        <taxon>Pterioidea</taxon>
        <taxon>Pteriidae</taxon>
        <taxon>Pinctada</taxon>
    </lineage>
</organism>
<dbReference type="EMBL" id="VSWD01000011">
    <property type="protein sequence ID" value="KAK3088318.1"/>
    <property type="molecule type" value="Genomic_DNA"/>
</dbReference>
<accession>A0AA89BNT2</accession>
<gene>
    <name evidence="1" type="ORF">FSP39_017413</name>
</gene>
<evidence type="ECO:0000313" key="1">
    <source>
        <dbReference type="EMBL" id="KAK3088318.1"/>
    </source>
</evidence>
<feature type="non-terminal residue" evidence="1">
    <location>
        <position position="1"/>
    </location>
</feature>
<keyword evidence="2" id="KW-1185">Reference proteome</keyword>
<comment type="caution">
    <text evidence="1">The sequence shown here is derived from an EMBL/GenBank/DDBJ whole genome shotgun (WGS) entry which is preliminary data.</text>
</comment>
<dbReference type="Proteomes" id="UP001186944">
    <property type="component" value="Unassembled WGS sequence"/>
</dbReference>
<proteinExistence type="predicted"/>
<name>A0AA89BNT2_PINIB</name>
<sequence>NQQSWRPWERLPDNMCYRQRCTSSSDCCRRYNKCDRYARVCHDCWYGYPCKTSDDCCEKYPYCSPRQNMCSN</sequence>
<reference evidence="1" key="1">
    <citation type="submission" date="2019-08" db="EMBL/GenBank/DDBJ databases">
        <title>The improved chromosome-level genome for the pearl oyster Pinctada fucata martensii using PacBio sequencing and Hi-C.</title>
        <authorList>
            <person name="Zheng Z."/>
        </authorList>
    </citation>
    <scope>NUCLEOTIDE SEQUENCE</scope>
    <source>
        <strain evidence="1">ZZ-2019</strain>
        <tissue evidence="1">Adductor muscle</tissue>
    </source>
</reference>